<sequence>MKKIFEDNVSTISLLQKQNKTLQLSVNDLTNRLALVEQHMREANVEIGGLPEHSSENLANTVVQLSKLVKQPLAEGDVLQVTRVAKLNRNTPHPRTVVARFRSRAVRDRLLAAVSSFNKANPKEKLNSHQLGLGGARVPVYVSEHLSPTNKHLHAAARRKAKEVGFKFVWILSPIKKTRPAAFTQLESLKLIS</sequence>
<evidence type="ECO:0000256" key="1">
    <source>
        <dbReference type="SAM" id="Coils"/>
    </source>
</evidence>
<dbReference type="Proteomes" id="UP001152562">
    <property type="component" value="Unassembled WGS sequence"/>
</dbReference>
<dbReference type="AlphaFoldDB" id="A0A9P0XGN8"/>
<protein>
    <submittedName>
        <fullName evidence="2">Uncharacterized protein</fullName>
    </submittedName>
</protein>
<name>A0A9P0XGN8_PIEBR</name>
<reference evidence="2" key="1">
    <citation type="submission" date="2022-05" db="EMBL/GenBank/DDBJ databases">
        <authorList>
            <person name="Okamura Y."/>
        </authorList>
    </citation>
    <scope>NUCLEOTIDE SEQUENCE</scope>
</reference>
<accession>A0A9P0XGN8</accession>
<organism evidence="2 3">
    <name type="scientific">Pieris brassicae</name>
    <name type="common">White butterfly</name>
    <name type="synonym">Large white butterfly</name>
    <dbReference type="NCBI Taxonomy" id="7116"/>
    <lineage>
        <taxon>Eukaryota</taxon>
        <taxon>Metazoa</taxon>
        <taxon>Ecdysozoa</taxon>
        <taxon>Arthropoda</taxon>
        <taxon>Hexapoda</taxon>
        <taxon>Insecta</taxon>
        <taxon>Pterygota</taxon>
        <taxon>Neoptera</taxon>
        <taxon>Endopterygota</taxon>
        <taxon>Lepidoptera</taxon>
        <taxon>Glossata</taxon>
        <taxon>Ditrysia</taxon>
        <taxon>Papilionoidea</taxon>
        <taxon>Pieridae</taxon>
        <taxon>Pierinae</taxon>
        <taxon>Pieris</taxon>
    </lineage>
</organism>
<evidence type="ECO:0000313" key="2">
    <source>
        <dbReference type="EMBL" id="CAH4034172.1"/>
    </source>
</evidence>
<keyword evidence="1" id="KW-0175">Coiled coil</keyword>
<feature type="coiled-coil region" evidence="1">
    <location>
        <begin position="12"/>
        <end position="46"/>
    </location>
</feature>
<dbReference type="EMBL" id="CALOZG010000040">
    <property type="protein sequence ID" value="CAH4034172.1"/>
    <property type="molecule type" value="Genomic_DNA"/>
</dbReference>
<keyword evidence="3" id="KW-1185">Reference proteome</keyword>
<proteinExistence type="predicted"/>
<comment type="caution">
    <text evidence="2">The sequence shown here is derived from an EMBL/GenBank/DDBJ whole genome shotgun (WGS) entry which is preliminary data.</text>
</comment>
<gene>
    <name evidence="2" type="ORF">PIBRA_LOCUS10383</name>
</gene>
<evidence type="ECO:0000313" key="3">
    <source>
        <dbReference type="Proteomes" id="UP001152562"/>
    </source>
</evidence>